<protein>
    <submittedName>
        <fullName evidence="1">Uncharacterized protein</fullName>
    </submittedName>
</protein>
<evidence type="ECO:0000313" key="1">
    <source>
        <dbReference type="EMBL" id="KAK3210708.1"/>
    </source>
</evidence>
<reference evidence="1" key="1">
    <citation type="journal article" date="2023" name="Plant J.">
        <title>Genome sequences and population genomics provide insights into the demographic history, inbreeding, and mutation load of two 'living fossil' tree species of Dipteronia.</title>
        <authorList>
            <person name="Feng Y."/>
            <person name="Comes H.P."/>
            <person name="Chen J."/>
            <person name="Zhu S."/>
            <person name="Lu R."/>
            <person name="Zhang X."/>
            <person name="Li P."/>
            <person name="Qiu J."/>
            <person name="Olsen K.M."/>
            <person name="Qiu Y."/>
        </authorList>
    </citation>
    <scope>NUCLEOTIDE SEQUENCE</scope>
    <source>
        <strain evidence="1">NBL</strain>
    </source>
</reference>
<keyword evidence="2" id="KW-1185">Reference proteome</keyword>
<accession>A0AAE0ABX6</accession>
<dbReference type="Proteomes" id="UP001281410">
    <property type="component" value="Unassembled WGS sequence"/>
</dbReference>
<dbReference type="AlphaFoldDB" id="A0AAE0ABX6"/>
<evidence type="ECO:0000313" key="2">
    <source>
        <dbReference type="Proteomes" id="UP001281410"/>
    </source>
</evidence>
<gene>
    <name evidence="1" type="ORF">Dsin_015414</name>
</gene>
<name>A0AAE0ABX6_9ROSI</name>
<comment type="caution">
    <text evidence="1">The sequence shown here is derived from an EMBL/GenBank/DDBJ whole genome shotgun (WGS) entry which is preliminary data.</text>
</comment>
<organism evidence="1 2">
    <name type="scientific">Dipteronia sinensis</name>
    <dbReference type="NCBI Taxonomy" id="43782"/>
    <lineage>
        <taxon>Eukaryota</taxon>
        <taxon>Viridiplantae</taxon>
        <taxon>Streptophyta</taxon>
        <taxon>Embryophyta</taxon>
        <taxon>Tracheophyta</taxon>
        <taxon>Spermatophyta</taxon>
        <taxon>Magnoliopsida</taxon>
        <taxon>eudicotyledons</taxon>
        <taxon>Gunneridae</taxon>
        <taxon>Pentapetalae</taxon>
        <taxon>rosids</taxon>
        <taxon>malvids</taxon>
        <taxon>Sapindales</taxon>
        <taxon>Sapindaceae</taxon>
        <taxon>Hippocastanoideae</taxon>
        <taxon>Acereae</taxon>
        <taxon>Dipteronia</taxon>
    </lineage>
</organism>
<dbReference type="EMBL" id="JANJYJ010000005">
    <property type="protein sequence ID" value="KAK3210708.1"/>
    <property type="molecule type" value="Genomic_DNA"/>
</dbReference>
<sequence>MNNVGVECTMDYSSEFTNYEQCLTFLPLRSLPVNLVSRKEIAIGFVDDNHFIEVFFLPNHPVPPIAADWYRCHQPIAKGWETTYTSRIQYFQETSPNNDGDNEKTIDLATY</sequence>
<proteinExistence type="predicted"/>